<dbReference type="Proteomes" id="UP000001023">
    <property type="component" value="Chromosome"/>
</dbReference>
<dbReference type="eggNOG" id="COG3090">
    <property type="taxonomic scope" value="Bacteria"/>
</dbReference>
<dbReference type="InterPro" id="IPR055348">
    <property type="entry name" value="DctQ"/>
</dbReference>
<evidence type="ECO:0000256" key="7">
    <source>
        <dbReference type="ARBA" id="ARBA00023136"/>
    </source>
</evidence>
<dbReference type="KEGG" id="sil:SPO1772"/>
<evidence type="ECO:0000256" key="2">
    <source>
        <dbReference type="ARBA" id="ARBA00022448"/>
    </source>
</evidence>
<dbReference type="HOGENOM" id="CLU_086356_0_0_5"/>
<keyword evidence="2 9" id="KW-0813">Transport</keyword>
<comment type="similarity">
    <text evidence="8 9">Belongs to the TRAP transporter small permease family.</text>
</comment>
<evidence type="ECO:0000313" key="12">
    <source>
        <dbReference type="Proteomes" id="UP000001023"/>
    </source>
</evidence>
<evidence type="ECO:0000256" key="6">
    <source>
        <dbReference type="ARBA" id="ARBA00022989"/>
    </source>
</evidence>
<dbReference type="InterPro" id="IPR007387">
    <property type="entry name" value="TRAP_DctQ"/>
</dbReference>
<evidence type="ECO:0000256" key="8">
    <source>
        <dbReference type="ARBA" id="ARBA00038436"/>
    </source>
</evidence>
<reference evidence="11 12" key="1">
    <citation type="journal article" date="2004" name="Nature">
        <title>Genome sequence of Silicibacter pomeroyi reveals adaptations to the marine environment.</title>
        <authorList>
            <person name="Moran M.A."/>
            <person name="Buchan A."/>
            <person name="Gonzalez J.M."/>
            <person name="Heidelberg J.F."/>
            <person name="Whitman W.B."/>
            <person name="Kiene R.P."/>
            <person name="Henriksen J.R."/>
            <person name="King G.M."/>
            <person name="Belas R."/>
            <person name="Fuqua C."/>
            <person name="Brinkac L."/>
            <person name="Lewis M."/>
            <person name="Johri S."/>
            <person name="Weaver B."/>
            <person name="Pai G."/>
            <person name="Eisen J.A."/>
            <person name="Rahe E."/>
            <person name="Sheldon W.M."/>
            <person name="Ye W."/>
            <person name="Miller T.R."/>
            <person name="Carlton J."/>
            <person name="Rasko D.A."/>
            <person name="Paulsen I.T."/>
            <person name="Ren Q."/>
            <person name="Daugherty S.C."/>
            <person name="Deboy R.T."/>
            <person name="Dodson R.J."/>
            <person name="Durkin A.S."/>
            <person name="Madupu R."/>
            <person name="Nelson W.C."/>
            <person name="Sullivan S.A."/>
            <person name="Rosovitz M.J."/>
            <person name="Haft D.H."/>
            <person name="Selengut J."/>
            <person name="Ward N."/>
        </authorList>
    </citation>
    <scope>NUCLEOTIDE SEQUENCE [LARGE SCALE GENOMIC DNA]</scope>
    <source>
        <strain evidence="12">ATCC 700808 / DSM 15171 / DSS-3</strain>
    </source>
</reference>
<name>Q5LSJ6_RUEPO</name>
<keyword evidence="4 9" id="KW-0997">Cell inner membrane</keyword>
<comment type="subunit">
    <text evidence="9">The complex comprises the extracytoplasmic solute receptor protein and the two transmembrane proteins.</text>
</comment>
<evidence type="ECO:0000256" key="3">
    <source>
        <dbReference type="ARBA" id="ARBA00022475"/>
    </source>
</evidence>
<feature type="transmembrane region" description="Helical" evidence="9">
    <location>
        <begin position="102"/>
        <end position="123"/>
    </location>
</feature>
<dbReference type="GO" id="GO:0005886">
    <property type="term" value="C:plasma membrane"/>
    <property type="evidence" value="ECO:0007669"/>
    <property type="project" value="UniProtKB-SubCell"/>
</dbReference>
<dbReference type="Pfam" id="PF04290">
    <property type="entry name" value="DctQ"/>
    <property type="match status" value="1"/>
</dbReference>
<reference evidence="11 12" key="2">
    <citation type="journal article" date="2014" name="Stand. Genomic Sci.">
        <title>An updated genome annotation for the model marine bacterium Ruegeria pomeroyi DSS-3.</title>
        <authorList>
            <person name="Rivers A.R."/>
            <person name="Smith C.B."/>
            <person name="Moran M.A."/>
        </authorList>
    </citation>
    <scope>GENOME REANNOTATION</scope>
    <source>
        <strain evidence="12">ATCC 700808 / DSM 15171 / DSS-3</strain>
    </source>
</reference>
<sequence length="192" mass="21275">MPARFTTAEGRHMLYRASHLWASVELVCAAALAASVTGLILLNVVTRAAGNAIYWVDEAAIYAMVWMTFLAASAAIHFRSAIAVTLVNEMLGSHSARLLERVVDLVLFLFACLMVWICLRWFMPLELMRAGWDVKAFQGQTFNFIYAEPTNTLGLPKVWVWLVMPLFTLGALLHSAANLINPGRHPEAEAAQ</sequence>
<accession>Q5LSJ6</accession>
<dbReference type="GO" id="GO:0022857">
    <property type="term" value="F:transmembrane transporter activity"/>
    <property type="evidence" value="ECO:0007669"/>
    <property type="project" value="UniProtKB-UniRule"/>
</dbReference>
<keyword evidence="3" id="KW-1003">Cell membrane</keyword>
<feature type="transmembrane region" description="Helical" evidence="9">
    <location>
        <begin position="158"/>
        <end position="180"/>
    </location>
</feature>
<feature type="domain" description="Tripartite ATP-independent periplasmic transporters DctQ component" evidence="10">
    <location>
        <begin position="37"/>
        <end position="181"/>
    </location>
</feature>
<keyword evidence="12" id="KW-1185">Reference proteome</keyword>
<feature type="transmembrane region" description="Helical" evidence="9">
    <location>
        <begin position="61"/>
        <end position="82"/>
    </location>
</feature>
<dbReference type="PANTHER" id="PTHR35011">
    <property type="entry name" value="2,3-DIKETO-L-GULONATE TRAP TRANSPORTER SMALL PERMEASE PROTEIN YIAM"/>
    <property type="match status" value="1"/>
</dbReference>
<keyword evidence="7 9" id="KW-0472">Membrane</keyword>
<evidence type="ECO:0000256" key="4">
    <source>
        <dbReference type="ARBA" id="ARBA00022519"/>
    </source>
</evidence>
<dbReference type="PANTHER" id="PTHR35011:SF2">
    <property type="entry name" value="2,3-DIKETO-L-GULONATE TRAP TRANSPORTER SMALL PERMEASE PROTEIN YIAM"/>
    <property type="match status" value="1"/>
</dbReference>
<evidence type="ECO:0000259" key="10">
    <source>
        <dbReference type="Pfam" id="PF04290"/>
    </source>
</evidence>
<dbReference type="STRING" id="246200.SPO1772"/>
<keyword evidence="6 9" id="KW-1133">Transmembrane helix</keyword>
<comment type="function">
    <text evidence="9">Part of the tripartite ATP-independent periplasmic (TRAP) transport system.</text>
</comment>
<protein>
    <recommendedName>
        <fullName evidence="9">TRAP transporter small permease protein</fullName>
    </recommendedName>
</protein>
<evidence type="ECO:0000256" key="5">
    <source>
        <dbReference type="ARBA" id="ARBA00022692"/>
    </source>
</evidence>
<evidence type="ECO:0000256" key="1">
    <source>
        <dbReference type="ARBA" id="ARBA00004429"/>
    </source>
</evidence>
<dbReference type="PaxDb" id="246200-SPO1772"/>
<dbReference type="AlphaFoldDB" id="Q5LSJ6"/>
<comment type="subcellular location">
    <subcellularLocation>
        <location evidence="1 9">Cell inner membrane</location>
        <topology evidence="1 9">Multi-pass membrane protein</topology>
    </subcellularLocation>
</comment>
<evidence type="ECO:0000256" key="9">
    <source>
        <dbReference type="RuleBase" id="RU369079"/>
    </source>
</evidence>
<feature type="transmembrane region" description="Helical" evidence="9">
    <location>
        <begin position="20"/>
        <end position="41"/>
    </location>
</feature>
<dbReference type="EMBL" id="CP000031">
    <property type="protein sequence ID" value="AAV95051.1"/>
    <property type="molecule type" value="Genomic_DNA"/>
</dbReference>
<gene>
    <name evidence="11" type="ordered locus">SPO1772</name>
</gene>
<evidence type="ECO:0000313" key="11">
    <source>
        <dbReference type="EMBL" id="AAV95051.1"/>
    </source>
</evidence>
<dbReference type="GO" id="GO:0015740">
    <property type="term" value="P:C4-dicarboxylate transport"/>
    <property type="evidence" value="ECO:0007669"/>
    <property type="project" value="TreeGrafter"/>
</dbReference>
<organism evidence="11 12">
    <name type="scientific">Ruegeria pomeroyi (strain ATCC 700808 / DSM 15171 / DSS-3)</name>
    <name type="common">Silicibacter pomeroyi</name>
    <dbReference type="NCBI Taxonomy" id="246200"/>
    <lineage>
        <taxon>Bacteria</taxon>
        <taxon>Pseudomonadati</taxon>
        <taxon>Pseudomonadota</taxon>
        <taxon>Alphaproteobacteria</taxon>
        <taxon>Rhodobacterales</taxon>
        <taxon>Roseobacteraceae</taxon>
        <taxon>Ruegeria</taxon>
    </lineage>
</organism>
<keyword evidence="5 9" id="KW-0812">Transmembrane</keyword>
<proteinExistence type="inferred from homology"/>